<proteinExistence type="predicted"/>
<gene>
    <name evidence="2" type="ORF">ENI35_06070</name>
</gene>
<organism evidence="2">
    <name type="scientific">Desulfofervidus auxilii</name>
    <dbReference type="NCBI Taxonomy" id="1621989"/>
    <lineage>
        <taxon>Bacteria</taxon>
        <taxon>Pseudomonadati</taxon>
        <taxon>Thermodesulfobacteriota</taxon>
        <taxon>Candidatus Desulfofervidia</taxon>
        <taxon>Candidatus Desulfofervidales</taxon>
        <taxon>Candidatus Desulfofervidaceae</taxon>
        <taxon>Candidatus Desulfofervidus</taxon>
    </lineage>
</organism>
<evidence type="ECO:0000313" key="2">
    <source>
        <dbReference type="EMBL" id="HEC68356.1"/>
    </source>
</evidence>
<protein>
    <submittedName>
        <fullName evidence="2">Glycosyltransferase family 1 protein</fullName>
    </submittedName>
</protein>
<dbReference type="PANTHER" id="PTHR45947:SF3">
    <property type="entry name" value="SULFOQUINOVOSYL TRANSFERASE SQD2"/>
    <property type="match status" value="1"/>
</dbReference>
<dbReference type="Gene3D" id="3.40.50.2000">
    <property type="entry name" value="Glycogen Phosphorylase B"/>
    <property type="match status" value="2"/>
</dbReference>
<feature type="domain" description="Glycosyl transferase family 1" evidence="1">
    <location>
        <begin position="233"/>
        <end position="387"/>
    </location>
</feature>
<dbReference type="InterPro" id="IPR050194">
    <property type="entry name" value="Glycosyltransferase_grp1"/>
</dbReference>
<reference evidence="2" key="1">
    <citation type="journal article" date="2020" name="mSystems">
        <title>Genome- and Community-Level Interaction Insights into Carbon Utilization and Element Cycling Functions of Hydrothermarchaeota in Hydrothermal Sediment.</title>
        <authorList>
            <person name="Zhou Z."/>
            <person name="Liu Y."/>
            <person name="Xu W."/>
            <person name="Pan J."/>
            <person name="Luo Z.H."/>
            <person name="Li M."/>
        </authorList>
    </citation>
    <scope>NUCLEOTIDE SEQUENCE [LARGE SCALE GENOMIC DNA]</scope>
    <source>
        <strain evidence="2">HyVt-389</strain>
    </source>
</reference>
<dbReference type="CDD" id="cd03801">
    <property type="entry name" value="GT4_PimA-like"/>
    <property type="match status" value="1"/>
</dbReference>
<comment type="caution">
    <text evidence="2">The sequence shown here is derived from an EMBL/GenBank/DDBJ whole genome shotgun (WGS) entry which is preliminary data.</text>
</comment>
<dbReference type="AlphaFoldDB" id="A0A7C2ALY3"/>
<dbReference type="GO" id="GO:0016757">
    <property type="term" value="F:glycosyltransferase activity"/>
    <property type="evidence" value="ECO:0007669"/>
    <property type="project" value="InterPro"/>
</dbReference>
<evidence type="ECO:0000259" key="1">
    <source>
        <dbReference type="Pfam" id="PF00534"/>
    </source>
</evidence>
<dbReference type="InterPro" id="IPR001296">
    <property type="entry name" value="Glyco_trans_1"/>
</dbReference>
<dbReference type="Proteomes" id="UP000885738">
    <property type="component" value="Unassembled WGS sequence"/>
</dbReference>
<dbReference type="EMBL" id="DRIH01000214">
    <property type="protein sequence ID" value="HEC68356.1"/>
    <property type="molecule type" value="Genomic_DNA"/>
</dbReference>
<sequence length="421" mass="48622">MLMKRQSDSKNLIKKPRVAIISSSDFKAFPGGGITSFLNYITPILSDIFDLSAIGISIKTNKIGNWTKIKIKGKNIHFLPIVRLGNDFVPKMLKVLWGIVRNRKKILTGNFDVLYFHGNPLVIPFFFFKKQPIIVAHFHGLQNPLAYVRIKFFRNILSEKIYEVFCYKLVMKMADKILIASDQQSFLNFSEKYNEYKDKFIRIPNFVDNDFFLKETKKWTIERAKLIHQWKIPEKNFIYIGRFSDEKNLVFLLNTYYKFKKESKKHWGLILIGDGPQKKDIEKLINRKSIKNVFMPGFKQKEELPKYLAVSDVFVLPSVSEGWGLVVNEAMAAGLPILISKKCGCSQELVEDGKNGFSFDPQDTNELLRLMLDIADGKYDLKVMGENSLRIINKFKPELVVPMIAQIIKSILIEKTASQNL</sequence>
<name>A0A7C2ALY3_DESA2</name>
<dbReference type="Pfam" id="PF00534">
    <property type="entry name" value="Glycos_transf_1"/>
    <property type="match status" value="1"/>
</dbReference>
<dbReference type="SUPFAM" id="SSF53756">
    <property type="entry name" value="UDP-Glycosyltransferase/glycogen phosphorylase"/>
    <property type="match status" value="1"/>
</dbReference>
<dbReference type="PANTHER" id="PTHR45947">
    <property type="entry name" value="SULFOQUINOVOSYL TRANSFERASE SQD2"/>
    <property type="match status" value="1"/>
</dbReference>
<accession>A0A7C2ALY3</accession>